<dbReference type="EMBL" id="QUSW01000001">
    <property type="protein sequence ID" value="RQP25963.1"/>
    <property type="molecule type" value="Genomic_DNA"/>
</dbReference>
<proteinExistence type="predicted"/>
<dbReference type="RefSeq" id="WP_124538631.1">
    <property type="nucleotide sequence ID" value="NZ_QUSW01000001.1"/>
</dbReference>
<feature type="signal peptide" evidence="6">
    <location>
        <begin position="1"/>
        <end position="17"/>
    </location>
</feature>
<dbReference type="AlphaFoldDB" id="A0A3N7HVT8"/>
<evidence type="ECO:0000259" key="7">
    <source>
        <dbReference type="PROSITE" id="PS50914"/>
    </source>
</evidence>
<dbReference type="SMART" id="SM00749">
    <property type="entry name" value="BON"/>
    <property type="match status" value="1"/>
</dbReference>
<dbReference type="PANTHER" id="PTHR34606">
    <property type="entry name" value="BON DOMAIN-CONTAINING PROTEIN"/>
    <property type="match status" value="1"/>
</dbReference>
<keyword evidence="2 6" id="KW-0732">Signal</keyword>
<evidence type="ECO:0000256" key="4">
    <source>
        <dbReference type="ARBA" id="ARBA00022764"/>
    </source>
</evidence>
<dbReference type="FunFam" id="3.30.1340.30:FF:000001">
    <property type="entry name" value="Molecular chaperone OsmY"/>
    <property type="match status" value="1"/>
</dbReference>
<dbReference type="PANTHER" id="PTHR34606:SF16">
    <property type="entry name" value="BON DOMAIN-CONTAINING PROTEIN"/>
    <property type="match status" value="1"/>
</dbReference>
<evidence type="ECO:0000256" key="1">
    <source>
        <dbReference type="ARBA" id="ARBA00004418"/>
    </source>
</evidence>
<keyword evidence="4" id="KW-0574">Periplasm</keyword>
<feature type="domain" description="BON" evidence="7">
    <location>
        <begin position="39"/>
        <end position="107"/>
    </location>
</feature>
<feature type="chain" id="PRO_5018101452" description="Osmotically-inducible protein Y" evidence="6">
    <location>
        <begin position="18"/>
        <end position="107"/>
    </location>
</feature>
<name>A0A3N7HVT8_9BURK</name>
<evidence type="ECO:0000313" key="9">
    <source>
        <dbReference type="Proteomes" id="UP000267464"/>
    </source>
</evidence>
<accession>A0A3N7HVT8</accession>
<dbReference type="Pfam" id="PF04972">
    <property type="entry name" value="BON"/>
    <property type="match status" value="1"/>
</dbReference>
<dbReference type="InterPro" id="IPR007055">
    <property type="entry name" value="BON_dom"/>
</dbReference>
<organism evidence="8 9">
    <name type="scientific">Piscinibacter terrae</name>
    <dbReference type="NCBI Taxonomy" id="2496871"/>
    <lineage>
        <taxon>Bacteria</taxon>
        <taxon>Pseudomonadati</taxon>
        <taxon>Pseudomonadota</taxon>
        <taxon>Betaproteobacteria</taxon>
        <taxon>Burkholderiales</taxon>
        <taxon>Sphaerotilaceae</taxon>
        <taxon>Piscinibacter</taxon>
    </lineage>
</organism>
<dbReference type="OrthoDB" id="7360581at2"/>
<sequence length="107" mass="11119">MLARTILAALVAATSIAAIVSLEGCAIARGQETVGAYVDDATITTQVKARFVDNKDVDAGAIKVETLNGTVMLSGFAKSNNERATAESIARNVNGVKSVKNEIAIRP</sequence>
<keyword evidence="9" id="KW-1185">Reference proteome</keyword>
<reference evidence="8 9" key="1">
    <citation type="submission" date="2018-08" db="EMBL/GenBank/DDBJ databases">
        <authorList>
            <person name="Khan S.A."/>
            <person name="Jeon C.O."/>
            <person name="Chun B.H."/>
            <person name="Jeong S.E."/>
        </authorList>
    </citation>
    <scope>NUCLEOTIDE SEQUENCE [LARGE SCALE GENOMIC DNA]</scope>
    <source>
        <strain evidence="8 9">S-16</strain>
    </source>
</reference>
<dbReference type="InterPro" id="IPR014004">
    <property type="entry name" value="Transpt-assoc_nodulatn_dom_bac"/>
</dbReference>
<dbReference type="InterPro" id="IPR051686">
    <property type="entry name" value="Lipoprotein_DolP"/>
</dbReference>
<comment type="caution">
    <text evidence="8">The sequence shown here is derived from an EMBL/GenBank/DDBJ whole genome shotgun (WGS) entry which is preliminary data.</text>
</comment>
<dbReference type="PROSITE" id="PS50914">
    <property type="entry name" value="BON"/>
    <property type="match status" value="1"/>
</dbReference>
<dbReference type="Gene3D" id="3.30.1340.30">
    <property type="match status" value="1"/>
</dbReference>
<comment type="subcellular location">
    <subcellularLocation>
        <location evidence="1">Periplasm</location>
    </subcellularLocation>
</comment>
<keyword evidence="3" id="KW-0677">Repeat</keyword>
<dbReference type="Proteomes" id="UP000267464">
    <property type="component" value="Unassembled WGS sequence"/>
</dbReference>
<reference evidence="8 9" key="2">
    <citation type="submission" date="2018-12" db="EMBL/GenBank/DDBJ databases">
        <title>Rhizobacter gummiphilus sp. nov., a rubber-degrading bacterium isolated from the soil of a botanical garden in Japan.</title>
        <authorList>
            <person name="Shunsuke S.S."/>
        </authorList>
    </citation>
    <scope>NUCLEOTIDE SEQUENCE [LARGE SCALE GENOMIC DNA]</scope>
    <source>
        <strain evidence="8 9">S-16</strain>
    </source>
</reference>
<evidence type="ECO:0000256" key="5">
    <source>
        <dbReference type="ARBA" id="ARBA00070588"/>
    </source>
</evidence>
<gene>
    <name evidence="8" type="ORF">DZC73_02605</name>
</gene>
<evidence type="ECO:0000256" key="3">
    <source>
        <dbReference type="ARBA" id="ARBA00022737"/>
    </source>
</evidence>
<evidence type="ECO:0000256" key="6">
    <source>
        <dbReference type="SAM" id="SignalP"/>
    </source>
</evidence>
<protein>
    <recommendedName>
        <fullName evidence="5">Osmotically-inducible protein Y</fullName>
    </recommendedName>
</protein>
<evidence type="ECO:0000256" key="2">
    <source>
        <dbReference type="ARBA" id="ARBA00022729"/>
    </source>
</evidence>
<dbReference type="GO" id="GO:0042597">
    <property type="term" value="C:periplasmic space"/>
    <property type="evidence" value="ECO:0007669"/>
    <property type="project" value="UniProtKB-SubCell"/>
</dbReference>
<evidence type="ECO:0000313" key="8">
    <source>
        <dbReference type="EMBL" id="RQP25963.1"/>
    </source>
</evidence>